<evidence type="ECO:0000256" key="1">
    <source>
        <dbReference type="SAM" id="Phobius"/>
    </source>
</evidence>
<feature type="transmembrane region" description="Helical" evidence="1">
    <location>
        <begin position="30"/>
        <end position="49"/>
    </location>
</feature>
<name>A0AAQ3PCW5_VIGMU</name>
<dbReference type="Proteomes" id="UP001374535">
    <property type="component" value="Chromosome 1"/>
</dbReference>
<feature type="transmembrane region" description="Helical" evidence="1">
    <location>
        <begin position="56"/>
        <end position="76"/>
    </location>
</feature>
<evidence type="ECO:0000313" key="3">
    <source>
        <dbReference type="Proteomes" id="UP001374535"/>
    </source>
</evidence>
<keyword evidence="1" id="KW-0472">Membrane</keyword>
<proteinExistence type="predicted"/>
<evidence type="ECO:0000313" key="2">
    <source>
        <dbReference type="EMBL" id="WVZ26576.1"/>
    </source>
</evidence>
<reference evidence="2 3" key="1">
    <citation type="journal article" date="2023" name="Life. Sci Alliance">
        <title>Evolutionary insights into 3D genome organization and epigenetic landscape of Vigna mungo.</title>
        <authorList>
            <person name="Junaid A."/>
            <person name="Singh B."/>
            <person name="Bhatia S."/>
        </authorList>
    </citation>
    <scope>NUCLEOTIDE SEQUENCE [LARGE SCALE GENOMIC DNA]</scope>
    <source>
        <strain evidence="2">Urdbean</strain>
    </source>
</reference>
<dbReference type="AlphaFoldDB" id="A0AAQ3PCW5"/>
<accession>A0AAQ3PCW5</accession>
<organism evidence="2 3">
    <name type="scientific">Vigna mungo</name>
    <name type="common">Black gram</name>
    <name type="synonym">Phaseolus mungo</name>
    <dbReference type="NCBI Taxonomy" id="3915"/>
    <lineage>
        <taxon>Eukaryota</taxon>
        <taxon>Viridiplantae</taxon>
        <taxon>Streptophyta</taxon>
        <taxon>Embryophyta</taxon>
        <taxon>Tracheophyta</taxon>
        <taxon>Spermatophyta</taxon>
        <taxon>Magnoliopsida</taxon>
        <taxon>eudicotyledons</taxon>
        <taxon>Gunneridae</taxon>
        <taxon>Pentapetalae</taxon>
        <taxon>rosids</taxon>
        <taxon>fabids</taxon>
        <taxon>Fabales</taxon>
        <taxon>Fabaceae</taxon>
        <taxon>Papilionoideae</taxon>
        <taxon>50 kb inversion clade</taxon>
        <taxon>NPAAA clade</taxon>
        <taxon>indigoferoid/millettioid clade</taxon>
        <taxon>Phaseoleae</taxon>
        <taxon>Vigna</taxon>
    </lineage>
</organism>
<keyword evidence="3" id="KW-1185">Reference proteome</keyword>
<keyword evidence="1" id="KW-0812">Transmembrane</keyword>
<dbReference type="EMBL" id="CP144700">
    <property type="protein sequence ID" value="WVZ26576.1"/>
    <property type="molecule type" value="Genomic_DNA"/>
</dbReference>
<keyword evidence="1" id="KW-1133">Transmembrane helix</keyword>
<gene>
    <name evidence="2" type="ORF">V8G54_005120</name>
</gene>
<sequence>MLILVLWTCLGSVGLWRMRRGCLMEWLREIIIGFVIGSVFSSTIISSVYKHSYIFFLLFSTQSEVLFLCTLFVKFVDSYFPLNNENSTTSFMCGRFSFSLCYLHIPVVNGKELLSCYV</sequence>
<protein>
    <submittedName>
        <fullName evidence="2">Uncharacterized protein</fullName>
    </submittedName>
</protein>